<evidence type="ECO:0000256" key="5">
    <source>
        <dbReference type="SAM" id="MobiDB-lite"/>
    </source>
</evidence>
<evidence type="ECO:0000256" key="1">
    <source>
        <dbReference type="ARBA" id="ARBA00002050"/>
    </source>
</evidence>
<evidence type="ECO:0000313" key="7">
    <source>
        <dbReference type="EMBL" id="CAK8694761.1"/>
    </source>
</evidence>
<dbReference type="InterPro" id="IPR013272">
    <property type="entry name" value="Vps72/YL1_C"/>
</dbReference>
<dbReference type="Proteomes" id="UP001642483">
    <property type="component" value="Unassembled WGS sequence"/>
</dbReference>
<keyword evidence="8" id="KW-1185">Reference proteome</keyword>
<evidence type="ECO:0000256" key="2">
    <source>
        <dbReference type="ARBA" id="ARBA00006832"/>
    </source>
</evidence>
<feature type="region of interest" description="Disordered" evidence="5">
    <location>
        <begin position="1"/>
        <end position="179"/>
    </location>
</feature>
<gene>
    <name evidence="7" type="ORF">CVLEPA_LOCUS28103</name>
</gene>
<comment type="function">
    <text evidence="1">Deposition-and-exchange histone chaperone specific for H2AZ1, specifically chaperones H2AZ1 and deposits it into nucleosomes. As component of the SRCAP complex, mediates the ATP-dependent exchange of histone H2AZ1/H2B dimers for nucleosomal H2A/H2B, leading to transcriptional regulation of selected genes by chromatin remodeling.</text>
</comment>
<feature type="domain" description="Vps72/YL1 C-terminal" evidence="6">
    <location>
        <begin position="283"/>
        <end position="312"/>
    </location>
</feature>
<proteinExistence type="inferred from homology"/>
<evidence type="ECO:0000313" key="8">
    <source>
        <dbReference type="Proteomes" id="UP001642483"/>
    </source>
</evidence>
<feature type="compositionally biased region" description="Acidic residues" evidence="5">
    <location>
        <begin position="37"/>
        <end position="61"/>
    </location>
</feature>
<dbReference type="PANTHER" id="PTHR13275:SF4">
    <property type="entry name" value="VACUOLAR PROTEIN SORTING-ASSOCIATED PROTEIN 72 HOMOLOG"/>
    <property type="match status" value="1"/>
</dbReference>
<feature type="compositionally biased region" description="Basic and acidic residues" evidence="5">
    <location>
        <begin position="89"/>
        <end position="118"/>
    </location>
</feature>
<dbReference type="Pfam" id="PF08265">
    <property type="entry name" value="YL1_C"/>
    <property type="match status" value="1"/>
</dbReference>
<dbReference type="SMART" id="SM00993">
    <property type="entry name" value="YL1_C"/>
    <property type="match status" value="1"/>
</dbReference>
<dbReference type="EMBL" id="CAWYQH010000141">
    <property type="protein sequence ID" value="CAK8694761.1"/>
    <property type="molecule type" value="Genomic_DNA"/>
</dbReference>
<organism evidence="7 8">
    <name type="scientific">Clavelina lepadiformis</name>
    <name type="common">Light-bulb sea squirt</name>
    <name type="synonym">Ascidia lepadiformis</name>
    <dbReference type="NCBI Taxonomy" id="159417"/>
    <lineage>
        <taxon>Eukaryota</taxon>
        <taxon>Metazoa</taxon>
        <taxon>Chordata</taxon>
        <taxon>Tunicata</taxon>
        <taxon>Ascidiacea</taxon>
        <taxon>Aplousobranchia</taxon>
        <taxon>Clavelinidae</taxon>
        <taxon>Clavelina</taxon>
    </lineage>
</organism>
<dbReference type="Pfam" id="PF05764">
    <property type="entry name" value="YL1"/>
    <property type="match status" value="1"/>
</dbReference>
<feature type="compositionally biased region" description="Basic and acidic residues" evidence="5">
    <location>
        <begin position="155"/>
        <end position="166"/>
    </location>
</feature>
<evidence type="ECO:0000259" key="6">
    <source>
        <dbReference type="SMART" id="SM00993"/>
    </source>
</evidence>
<name>A0ABP0GSP4_CLALP</name>
<comment type="caution">
    <text evidence="7">The sequence shown here is derived from an EMBL/GenBank/DDBJ whole genome shotgun (WGS) entry which is preliminary data.</text>
</comment>
<evidence type="ECO:0000256" key="3">
    <source>
        <dbReference type="ARBA" id="ARBA00020000"/>
    </source>
</evidence>
<accession>A0ABP0GSP4</accession>
<feature type="compositionally biased region" description="Basic residues" evidence="5">
    <location>
        <begin position="1"/>
        <end position="11"/>
    </location>
</feature>
<evidence type="ECO:0000256" key="4">
    <source>
        <dbReference type="ARBA" id="ARBA00032814"/>
    </source>
</evidence>
<comment type="similarity">
    <text evidence="2">Belongs to the VPS72/YL1 family.</text>
</comment>
<dbReference type="InterPro" id="IPR046757">
    <property type="entry name" value="YL1_N"/>
</dbReference>
<sequence>MAASREHRRNAGNRMSRVLEGELDEDDFYKTTYGGFAEEEEDNDFQSDQEDSGDEVDSDFDQSEHDELISDGEDVDKPKRRKKGVSTKAYKEPVIKKPVKKPDEKPIASDKVEEDKTTAEAQPTKKRTAETALEGPMRKSCRKSTAANSMLTVMRQKEREETDKKKKETAKKPTAGVRRLTQEELMAVAEKTERKNLKSLENYKKLEASRKKVAIKKRTFDEPTITYFSTAMPKVNILEPDEITGIKKFNNDDKASRSFLVFSHESTFRETFRHKRLRPPPKACCPVTKKLARYIDPLTKLPYYDLNAFKQIREAYHTTIKELKTKTAK</sequence>
<reference evidence="7 8" key="1">
    <citation type="submission" date="2024-02" db="EMBL/GenBank/DDBJ databases">
        <authorList>
            <person name="Daric V."/>
            <person name="Darras S."/>
        </authorList>
    </citation>
    <scope>NUCLEOTIDE SEQUENCE [LARGE SCALE GENOMIC DNA]</scope>
</reference>
<protein>
    <recommendedName>
        <fullName evidence="3">Vacuolar protein sorting-associated protein 72 homolog</fullName>
    </recommendedName>
    <alternativeName>
        <fullName evidence="4">Transcription factor-like 1</fullName>
    </alternativeName>
</protein>
<dbReference type="PANTHER" id="PTHR13275">
    <property type="entry name" value="YL-1 PROTEIN TRANSCRIPTION FACTOR-LIKE 1"/>
    <property type="match status" value="1"/>
</dbReference>